<gene>
    <name evidence="6" type="ORF">JJN12_13705</name>
</gene>
<dbReference type="EMBL" id="JAEPRJ010000001">
    <property type="protein sequence ID" value="MBK5898815.1"/>
    <property type="molecule type" value="Genomic_DNA"/>
</dbReference>
<comment type="similarity">
    <text evidence="1">Belongs to the sulfatase family.</text>
</comment>
<dbReference type="InterPro" id="IPR050738">
    <property type="entry name" value="Sulfatase"/>
</dbReference>
<reference evidence="6 7" key="1">
    <citation type="submission" date="2021-01" db="EMBL/GenBank/DDBJ databases">
        <title>Isolation and description of Catonella massiliensis sp. nov., a novel Catonella species, isolated from a stable periodontitis subject.</title>
        <authorList>
            <person name="Antezack A."/>
            <person name="Boxberger M."/>
            <person name="La Scola B."/>
            <person name="Monnet-Corti V."/>
        </authorList>
    </citation>
    <scope>NUCLEOTIDE SEQUENCE [LARGE SCALE GENOMIC DNA]</scope>
    <source>
        <strain evidence="6 7">Marseille-Q4567</strain>
    </source>
</reference>
<dbReference type="CDD" id="cd16034">
    <property type="entry name" value="sulfatase_like"/>
    <property type="match status" value="1"/>
</dbReference>
<keyword evidence="3" id="KW-0378">Hydrolase</keyword>
<evidence type="ECO:0000256" key="3">
    <source>
        <dbReference type="ARBA" id="ARBA00022801"/>
    </source>
</evidence>
<keyword evidence="2" id="KW-0479">Metal-binding</keyword>
<comment type="caution">
    <text evidence="6">The sequence shown here is derived from an EMBL/GenBank/DDBJ whole genome shotgun (WGS) entry which is preliminary data.</text>
</comment>
<dbReference type="PANTHER" id="PTHR42693:SF53">
    <property type="entry name" value="ENDO-4-O-SULFATASE"/>
    <property type="match status" value="1"/>
</dbReference>
<dbReference type="Gene3D" id="3.40.720.10">
    <property type="entry name" value="Alkaline Phosphatase, subunit A"/>
    <property type="match status" value="1"/>
</dbReference>
<dbReference type="InterPro" id="IPR000917">
    <property type="entry name" value="Sulfatase_N"/>
</dbReference>
<feature type="domain" description="Sulfatase N-terminal" evidence="5">
    <location>
        <begin position="2"/>
        <end position="338"/>
    </location>
</feature>
<accession>A0ABS1J420</accession>
<protein>
    <submittedName>
        <fullName evidence="6">Sulfatase</fullName>
    </submittedName>
</protein>
<dbReference type="SUPFAM" id="SSF53649">
    <property type="entry name" value="Alkaline phosphatase-like"/>
    <property type="match status" value="1"/>
</dbReference>
<evidence type="ECO:0000256" key="1">
    <source>
        <dbReference type="ARBA" id="ARBA00008779"/>
    </source>
</evidence>
<dbReference type="InterPro" id="IPR024607">
    <property type="entry name" value="Sulfatase_CS"/>
</dbReference>
<evidence type="ECO:0000259" key="5">
    <source>
        <dbReference type="Pfam" id="PF00884"/>
    </source>
</evidence>
<evidence type="ECO:0000256" key="4">
    <source>
        <dbReference type="ARBA" id="ARBA00022837"/>
    </source>
</evidence>
<dbReference type="Pfam" id="PF00884">
    <property type="entry name" value="Sulfatase"/>
    <property type="match status" value="1"/>
</dbReference>
<keyword evidence="4" id="KW-0106">Calcium</keyword>
<dbReference type="Gene3D" id="3.30.1120.10">
    <property type="match status" value="1"/>
</dbReference>
<evidence type="ECO:0000313" key="7">
    <source>
        <dbReference type="Proteomes" id="UP000604730"/>
    </source>
</evidence>
<dbReference type="RefSeq" id="WP_208430209.1">
    <property type="nucleotide sequence ID" value="NZ_JAEPRJ010000001.1"/>
</dbReference>
<dbReference type="PANTHER" id="PTHR42693">
    <property type="entry name" value="ARYLSULFATASE FAMILY MEMBER"/>
    <property type="match status" value="1"/>
</dbReference>
<proteinExistence type="inferred from homology"/>
<name>A0ABS1J420_9FIRM</name>
<evidence type="ECO:0000313" key="6">
    <source>
        <dbReference type="EMBL" id="MBK5898815.1"/>
    </source>
</evidence>
<organism evidence="6 7">
    <name type="scientific">Catonella massiliensis</name>
    <dbReference type="NCBI Taxonomy" id="2799636"/>
    <lineage>
        <taxon>Bacteria</taxon>
        <taxon>Bacillati</taxon>
        <taxon>Bacillota</taxon>
        <taxon>Clostridia</taxon>
        <taxon>Lachnospirales</taxon>
        <taxon>Lachnospiraceae</taxon>
        <taxon>Catonella</taxon>
    </lineage>
</organism>
<sequence>MNLIFVFADQWRVGAMGYAKEDPVLTPLMDRFCEESTYCDHAFSTFPVCSPHRASLMTGKYPLSAGFFTNCKKGLSLRLKDEEICVGDVLKKEGYDTAYIGKWHLDEAEQTYCAEPKSGARNWDAYTPPGVRRHGFDYWYSYGTFDKHLSPHYWENTDEMIQIHQWSPEHETDKAIEYLEEKRDKSKPFALYISWNPPHSIYSEVPEEYLKLYDDVKLKNNVRLGGIHHHTGEEAPMTEEEMTLTTKQYYAAISGLDKQFGRIIDYLKENDLYDDTLVILSADHGDMMGSHGLMGKHVWYEESIRIPFVVHIPGNDNRRCSTCIGSQDMMPTILGLLNCPIPDTVEGEDCQRFIKGEEDEERVSFICASPGRADFVEKFKKAGKDPATYGWRGVRTKRYTYVIELGYDVICKPKRYLYDNQQDPEQIHPLDLDTKENKMLARELEAKVVNWMKCQNDGFIDNWSREAAYE</sequence>
<keyword evidence="7" id="KW-1185">Reference proteome</keyword>
<dbReference type="InterPro" id="IPR017850">
    <property type="entry name" value="Alkaline_phosphatase_core_sf"/>
</dbReference>
<dbReference type="PROSITE" id="PS00149">
    <property type="entry name" value="SULFATASE_2"/>
    <property type="match status" value="1"/>
</dbReference>
<evidence type="ECO:0000256" key="2">
    <source>
        <dbReference type="ARBA" id="ARBA00022723"/>
    </source>
</evidence>
<dbReference type="Proteomes" id="UP000604730">
    <property type="component" value="Unassembled WGS sequence"/>
</dbReference>